<comment type="function">
    <text evidence="1 5">Assembles around the rod to form the L-ring and probably protects the motor/basal body from shearing forces during rotation.</text>
</comment>
<feature type="signal peptide" evidence="5">
    <location>
        <begin position="1"/>
        <end position="25"/>
    </location>
</feature>
<dbReference type="NCBIfam" id="NF003676">
    <property type="entry name" value="PRK05303.1"/>
    <property type="match status" value="1"/>
</dbReference>
<comment type="subunit">
    <text evidence="5">The basal body constitutes a major portion of the flagellar organelle and consists of four rings (L,P,S, and M) mounted on a central rod.</text>
</comment>
<comment type="similarity">
    <text evidence="5">Belongs to the FlgI family.</text>
</comment>
<dbReference type="PANTHER" id="PTHR30381">
    <property type="entry name" value="FLAGELLAR P-RING PERIPLASMIC PROTEIN FLGI"/>
    <property type="match status" value="1"/>
</dbReference>
<dbReference type="GO" id="GO:0009428">
    <property type="term" value="C:bacterial-type flagellum basal body, distal rod, P ring"/>
    <property type="evidence" value="ECO:0007669"/>
    <property type="project" value="InterPro"/>
</dbReference>
<keyword evidence="4 5" id="KW-0975">Bacterial flagellum</keyword>
<gene>
    <name evidence="5" type="primary">flgI</name>
    <name evidence="7" type="ORF">DAI18_04165</name>
</gene>
<dbReference type="KEGG" id="maer:DAI18_04165"/>
<dbReference type="STRING" id="1122240.GCA_000620105_00574"/>
<dbReference type="InterPro" id="IPR001782">
    <property type="entry name" value="Flag_FlgI"/>
</dbReference>
<organism evidence="7 8">
    <name type="scientific">Microvirgula aerodenitrificans</name>
    <dbReference type="NCBI Taxonomy" id="57480"/>
    <lineage>
        <taxon>Bacteria</taxon>
        <taxon>Pseudomonadati</taxon>
        <taxon>Pseudomonadota</taxon>
        <taxon>Betaproteobacteria</taxon>
        <taxon>Neisseriales</taxon>
        <taxon>Aquaspirillaceae</taxon>
        <taxon>Microvirgula</taxon>
    </lineage>
</organism>
<feature type="region of interest" description="Disordered" evidence="6">
    <location>
        <begin position="292"/>
        <end position="324"/>
    </location>
</feature>
<sequence precursor="true">MTHASRLLASLSLALIVLATPAVHAERLKEIANIGGMRVNQLVGYGLVVGLDGTGDKANSSPFMRQSMSNMLNQLGVMVPPDQKIDPKNAAAVMVTAVLPPFARSGQQIDVVVSAMGDAKSLRGGTLLLSPLKGADGQIYAMSQGNIMVGGAGAGGGGSSTKINQLNGGRIPNGATVEREVPTTVGQNDIVAVELKTADFSNASRVVNAINGAMGSVARAVDAGRIDVRAPADPNARVAFLGKLENLDVAMSSPVARVIVNARTGSVVMNQTVRVEPCAVAHGNLTVTVQSTPEVSQPNALSQGQTTTTNQTSTSIQSDGGRLVSVPRGTNLNEIVRALNAVGATPQDLLSILQAMKASGALRAELEVI</sequence>
<evidence type="ECO:0000313" key="7">
    <source>
        <dbReference type="EMBL" id="AVY93328.1"/>
    </source>
</evidence>
<evidence type="ECO:0000256" key="6">
    <source>
        <dbReference type="SAM" id="MobiDB-lite"/>
    </source>
</evidence>
<dbReference type="GO" id="GO:0005198">
    <property type="term" value="F:structural molecule activity"/>
    <property type="evidence" value="ECO:0007669"/>
    <property type="project" value="InterPro"/>
</dbReference>
<evidence type="ECO:0000313" key="8">
    <source>
        <dbReference type="Proteomes" id="UP000244173"/>
    </source>
</evidence>
<name>A0A2S0P7G5_9NEIS</name>
<keyword evidence="3 5" id="KW-0732">Signal</keyword>
<dbReference type="OrthoDB" id="9786431at2"/>
<dbReference type="GO" id="GO:0030288">
    <property type="term" value="C:outer membrane-bounded periplasmic space"/>
    <property type="evidence" value="ECO:0007669"/>
    <property type="project" value="InterPro"/>
</dbReference>
<evidence type="ECO:0000256" key="4">
    <source>
        <dbReference type="ARBA" id="ARBA00023143"/>
    </source>
</evidence>
<dbReference type="EMBL" id="CP028519">
    <property type="protein sequence ID" value="AVY93328.1"/>
    <property type="molecule type" value="Genomic_DNA"/>
</dbReference>
<dbReference type="PANTHER" id="PTHR30381:SF0">
    <property type="entry name" value="FLAGELLAR P-RING PROTEIN"/>
    <property type="match status" value="1"/>
</dbReference>
<feature type="compositionally biased region" description="Low complexity" evidence="6">
    <location>
        <begin position="302"/>
        <end position="318"/>
    </location>
</feature>
<comment type="subcellular location">
    <subcellularLocation>
        <location evidence="2 5">Bacterial flagellum basal body</location>
    </subcellularLocation>
</comment>
<feature type="compositionally biased region" description="Polar residues" evidence="6">
    <location>
        <begin position="292"/>
        <end position="301"/>
    </location>
</feature>
<dbReference type="RefSeq" id="WP_036385090.1">
    <property type="nucleotide sequence ID" value="NZ_CALFSO010000071.1"/>
</dbReference>
<keyword evidence="7" id="KW-0282">Flagellum</keyword>
<dbReference type="Proteomes" id="UP000244173">
    <property type="component" value="Chromosome"/>
</dbReference>
<evidence type="ECO:0000256" key="3">
    <source>
        <dbReference type="ARBA" id="ARBA00022729"/>
    </source>
</evidence>
<reference evidence="7 8" key="1">
    <citation type="submission" date="2018-04" db="EMBL/GenBank/DDBJ databases">
        <title>Denitrifier Microvirgula.</title>
        <authorList>
            <person name="Anderson E."/>
            <person name="Jang J."/>
            <person name="Ishii S."/>
        </authorList>
    </citation>
    <scope>NUCLEOTIDE SEQUENCE [LARGE SCALE GENOMIC DNA]</scope>
    <source>
        <strain evidence="7 8">BE2.4</strain>
    </source>
</reference>
<keyword evidence="7" id="KW-0966">Cell projection</keyword>
<dbReference type="PRINTS" id="PR01010">
    <property type="entry name" value="FLGPRINGFLGI"/>
</dbReference>
<evidence type="ECO:0000256" key="5">
    <source>
        <dbReference type="HAMAP-Rule" id="MF_00416"/>
    </source>
</evidence>
<dbReference type="Pfam" id="PF02119">
    <property type="entry name" value="FlgI"/>
    <property type="match status" value="1"/>
</dbReference>
<feature type="chain" id="PRO_5015792209" description="Flagellar P-ring protein" evidence="5">
    <location>
        <begin position="26"/>
        <end position="369"/>
    </location>
</feature>
<proteinExistence type="inferred from homology"/>
<protein>
    <recommendedName>
        <fullName evidence="5">Flagellar P-ring protein</fullName>
    </recommendedName>
    <alternativeName>
        <fullName evidence="5">Basal body P-ring protein</fullName>
    </alternativeName>
</protein>
<keyword evidence="7" id="KW-0969">Cilium</keyword>
<dbReference type="AlphaFoldDB" id="A0A2S0P7G5"/>
<evidence type="ECO:0000256" key="2">
    <source>
        <dbReference type="ARBA" id="ARBA00004117"/>
    </source>
</evidence>
<dbReference type="GO" id="GO:0071973">
    <property type="term" value="P:bacterial-type flagellum-dependent cell motility"/>
    <property type="evidence" value="ECO:0007669"/>
    <property type="project" value="InterPro"/>
</dbReference>
<keyword evidence="8" id="KW-1185">Reference proteome</keyword>
<evidence type="ECO:0000256" key="1">
    <source>
        <dbReference type="ARBA" id="ARBA00002591"/>
    </source>
</evidence>
<dbReference type="HAMAP" id="MF_00416">
    <property type="entry name" value="FlgI"/>
    <property type="match status" value="1"/>
</dbReference>
<accession>A0A2S0P7G5</accession>